<dbReference type="Gene3D" id="3.30.43.10">
    <property type="entry name" value="Uridine Diphospho-n-acetylenolpyruvylglucosamine Reductase, domain 2"/>
    <property type="match status" value="1"/>
</dbReference>
<proteinExistence type="inferred from homology"/>
<evidence type="ECO:0000259" key="6">
    <source>
        <dbReference type="PROSITE" id="PS51387"/>
    </source>
</evidence>
<keyword evidence="8" id="KW-1185">Reference proteome</keyword>
<dbReference type="PANTHER" id="PTHR42973:SF13">
    <property type="entry name" value="FAD-BINDING PCMH-TYPE DOMAIN-CONTAINING PROTEIN"/>
    <property type="match status" value="1"/>
</dbReference>
<evidence type="ECO:0000313" key="7">
    <source>
        <dbReference type="EMBL" id="KAK0671355.1"/>
    </source>
</evidence>
<dbReference type="AlphaFoldDB" id="A0AA40DCD7"/>
<keyword evidence="3" id="KW-0274">FAD</keyword>
<sequence>MGRLLPLLGALALSLGCATVEATVFPYTSICQQINGNLTSASDVIFPIQAVSYQQQTQHWFLSSDQNPSCVVRVGSAQDISRVLQIIRDTQTPFAVQSGGHASNPGFSSTTGVHISLSLLDQVVLSPDKKTVEIGFGQTWADVYDKLEPHGVNVVGGRVVGPGIGGFTLGGGYSWKTNQFGLTCDTVELFNIVLPNGTITTASQSYNQDLFFALKGGKNRFGIVTSAVLRTHPQSRVWGGLRIYPSTSIPALLNATRLFQTENTDPKAGLITTLEGGALGTTALVLMFYDGPEKPPIFDLFDGIPFLVSGTLPNRKWTNFIASFPAELKLNLRGTFASVSTSTLTTRFLDAIKNETDSIGLTKGLKTGNTISYDIEPFTNYGVHATDSAFPHADSPLPLNLYFSWTSAAHDEYWHNRMKQSLAMLKQVAVEEGIYSDSFTSYPNYAISGTTAEELYGAANAERLREIRDIYDPARVMDLAGGFDI</sequence>
<evidence type="ECO:0000256" key="4">
    <source>
        <dbReference type="ARBA" id="ARBA00023002"/>
    </source>
</evidence>
<dbReference type="Gene3D" id="3.30.465.10">
    <property type="match status" value="1"/>
</dbReference>
<comment type="similarity">
    <text evidence="1">Belongs to the oxygen-dependent FAD-linked oxidoreductase family.</text>
</comment>
<protein>
    <recommendedName>
        <fullName evidence="6">FAD-binding PCMH-type domain-containing protein</fullName>
    </recommendedName>
</protein>
<dbReference type="PROSITE" id="PS51257">
    <property type="entry name" value="PROKAR_LIPOPROTEIN"/>
    <property type="match status" value="1"/>
</dbReference>
<dbReference type="InterPro" id="IPR016167">
    <property type="entry name" value="FAD-bd_PCMH_sub1"/>
</dbReference>
<dbReference type="EMBL" id="JAULSY010000022">
    <property type="protein sequence ID" value="KAK0671355.1"/>
    <property type="molecule type" value="Genomic_DNA"/>
</dbReference>
<dbReference type="Gene3D" id="3.40.462.20">
    <property type="match status" value="1"/>
</dbReference>
<evidence type="ECO:0000313" key="8">
    <source>
        <dbReference type="Proteomes" id="UP001174997"/>
    </source>
</evidence>
<feature type="chain" id="PRO_5041282374" description="FAD-binding PCMH-type domain-containing protein" evidence="5">
    <location>
        <begin position="23"/>
        <end position="485"/>
    </location>
</feature>
<keyword evidence="5" id="KW-0732">Signal</keyword>
<name>A0AA40DCD7_9PEZI</name>
<feature type="signal peptide" evidence="5">
    <location>
        <begin position="1"/>
        <end position="22"/>
    </location>
</feature>
<evidence type="ECO:0000256" key="5">
    <source>
        <dbReference type="SAM" id="SignalP"/>
    </source>
</evidence>
<evidence type="ECO:0000256" key="3">
    <source>
        <dbReference type="ARBA" id="ARBA00022827"/>
    </source>
</evidence>
<comment type="caution">
    <text evidence="7">The sequence shown here is derived from an EMBL/GenBank/DDBJ whole genome shotgun (WGS) entry which is preliminary data.</text>
</comment>
<dbReference type="SUPFAM" id="SSF56176">
    <property type="entry name" value="FAD-binding/transporter-associated domain-like"/>
    <property type="match status" value="1"/>
</dbReference>
<keyword evidence="4" id="KW-0560">Oxidoreductase</keyword>
<dbReference type="InterPro" id="IPR050416">
    <property type="entry name" value="FAD-linked_Oxidoreductase"/>
</dbReference>
<dbReference type="InterPro" id="IPR016169">
    <property type="entry name" value="FAD-bd_PCMH_sub2"/>
</dbReference>
<dbReference type="InterPro" id="IPR036318">
    <property type="entry name" value="FAD-bd_PCMH-like_sf"/>
</dbReference>
<keyword evidence="2" id="KW-0285">Flavoprotein</keyword>
<dbReference type="InterPro" id="IPR006094">
    <property type="entry name" value="Oxid_FAD_bind_N"/>
</dbReference>
<gene>
    <name evidence="7" type="ORF">QBC41DRAFT_316026</name>
</gene>
<dbReference type="PANTHER" id="PTHR42973">
    <property type="entry name" value="BINDING OXIDOREDUCTASE, PUTATIVE (AFU_ORTHOLOGUE AFUA_1G17690)-RELATED"/>
    <property type="match status" value="1"/>
</dbReference>
<dbReference type="PROSITE" id="PS51387">
    <property type="entry name" value="FAD_PCMH"/>
    <property type="match status" value="1"/>
</dbReference>
<accession>A0AA40DCD7</accession>
<reference evidence="7" key="1">
    <citation type="submission" date="2023-06" db="EMBL/GenBank/DDBJ databases">
        <title>Genome-scale phylogeny and comparative genomics of the fungal order Sordariales.</title>
        <authorList>
            <consortium name="Lawrence Berkeley National Laboratory"/>
            <person name="Hensen N."/>
            <person name="Bonometti L."/>
            <person name="Westerberg I."/>
            <person name="Brannstrom I.O."/>
            <person name="Guillou S."/>
            <person name="Cros-Aarteil S."/>
            <person name="Calhoun S."/>
            <person name="Haridas S."/>
            <person name="Kuo A."/>
            <person name="Mondo S."/>
            <person name="Pangilinan J."/>
            <person name="Riley R."/>
            <person name="Labutti K."/>
            <person name="Andreopoulos B."/>
            <person name="Lipzen A."/>
            <person name="Chen C."/>
            <person name="Yanf M."/>
            <person name="Daum C."/>
            <person name="Ng V."/>
            <person name="Clum A."/>
            <person name="Steindorff A."/>
            <person name="Ohm R."/>
            <person name="Martin F."/>
            <person name="Silar P."/>
            <person name="Natvig D."/>
            <person name="Lalanne C."/>
            <person name="Gautier V."/>
            <person name="Ament-Velasquez S.L."/>
            <person name="Kruys A."/>
            <person name="Hutchinson M.I."/>
            <person name="Powell A.J."/>
            <person name="Barry K."/>
            <person name="Miller A.N."/>
            <person name="Grigoriev I.V."/>
            <person name="Debuchy R."/>
            <person name="Gladieux P."/>
            <person name="Thoren M.H."/>
            <person name="Johannesson H."/>
        </authorList>
    </citation>
    <scope>NUCLEOTIDE SEQUENCE</scope>
    <source>
        <strain evidence="7">CBS 307.81</strain>
    </source>
</reference>
<dbReference type="Pfam" id="PF01565">
    <property type="entry name" value="FAD_binding_4"/>
    <property type="match status" value="1"/>
</dbReference>
<dbReference type="GO" id="GO:0071949">
    <property type="term" value="F:FAD binding"/>
    <property type="evidence" value="ECO:0007669"/>
    <property type="project" value="InterPro"/>
</dbReference>
<dbReference type="GO" id="GO:0016491">
    <property type="term" value="F:oxidoreductase activity"/>
    <property type="evidence" value="ECO:0007669"/>
    <property type="project" value="UniProtKB-KW"/>
</dbReference>
<organism evidence="7 8">
    <name type="scientific">Cercophora samala</name>
    <dbReference type="NCBI Taxonomy" id="330535"/>
    <lineage>
        <taxon>Eukaryota</taxon>
        <taxon>Fungi</taxon>
        <taxon>Dikarya</taxon>
        <taxon>Ascomycota</taxon>
        <taxon>Pezizomycotina</taxon>
        <taxon>Sordariomycetes</taxon>
        <taxon>Sordariomycetidae</taxon>
        <taxon>Sordariales</taxon>
        <taxon>Lasiosphaeriaceae</taxon>
        <taxon>Cercophora</taxon>
    </lineage>
</organism>
<dbReference type="InterPro" id="IPR016166">
    <property type="entry name" value="FAD-bd_PCMH"/>
</dbReference>
<feature type="domain" description="FAD-binding PCMH-type" evidence="6">
    <location>
        <begin position="64"/>
        <end position="234"/>
    </location>
</feature>
<evidence type="ECO:0000256" key="2">
    <source>
        <dbReference type="ARBA" id="ARBA00022630"/>
    </source>
</evidence>
<dbReference type="Proteomes" id="UP001174997">
    <property type="component" value="Unassembled WGS sequence"/>
</dbReference>
<evidence type="ECO:0000256" key="1">
    <source>
        <dbReference type="ARBA" id="ARBA00005466"/>
    </source>
</evidence>